<dbReference type="STRING" id="141349.BN1232_00380"/>
<evidence type="ECO:0000256" key="1">
    <source>
        <dbReference type="SAM" id="Phobius"/>
    </source>
</evidence>
<proteinExistence type="predicted"/>
<organism evidence="2 3">
    <name type="scientific">Mycobacterium lentiflavum</name>
    <dbReference type="NCBI Taxonomy" id="141349"/>
    <lineage>
        <taxon>Bacteria</taxon>
        <taxon>Bacillati</taxon>
        <taxon>Actinomycetota</taxon>
        <taxon>Actinomycetes</taxon>
        <taxon>Mycobacteriales</taxon>
        <taxon>Mycobacteriaceae</taxon>
        <taxon>Mycobacterium</taxon>
        <taxon>Mycobacterium simiae complex</taxon>
    </lineage>
</organism>
<dbReference type="RefSeq" id="WP_090598274.1">
    <property type="nucleotide sequence ID" value="NZ_CTEE01000001.1"/>
</dbReference>
<name>A0A0E4GXK4_MYCLN</name>
<keyword evidence="1" id="KW-0812">Transmembrane</keyword>
<dbReference type="OrthoDB" id="4740012at2"/>
<dbReference type="EMBL" id="CTEE01000001">
    <property type="protein sequence ID" value="CQD03248.1"/>
    <property type="molecule type" value="Genomic_DNA"/>
</dbReference>
<feature type="transmembrane region" description="Helical" evidence="1">
    <location>
        <begin position="152"/>
        <end position="179"/>
    </location>
</feature>
<feature type="transmembrane region" description="Helical" evidence="1">
    <location>
        <begin position="21"/>
        <end position="43"/>
    </location>
</feature>
<feature type="transmembrane region" description="Helical" evidence="1">
    <location>
        <begin position="126"/>
        <end position="146"/>
    </location>
</feature>
<dbReference type="AlphaFoldDB" id="A0A0E4GXK4"/>
<evidence type="ECO:0000313" key="2">
    <source>
        <dbReference type="EMBL" id="CQD03248.1"/>
    </source>
</evidence>
<gene>
    <name evidence="2" type="ORF">BN1232_00380</name>
</gene>
<dbReference type="Proteomes" id="UP000199251">
    <property type="component" value="Unassembled WGS sequence"/>
</dbReference>
<sequence length="362" mass="39584">MGVLRFIWQRMLAFDRIGSRIPQLIQIWLTEFFFVMPLTFFIGKVIDIRGAFGVPGTGERLDGVFWGSLVVSLVFGFFFVRSLVKPRVVEGSWTPTVHADIGGLTVYGGNRAWTVTYPFLTSHPSYALLLLITAPIPAVMLAATTNQGDSTFYWRICGIVGLIILGCMALARVLAWYVFRLGRNKLDARLEGLPISQRRLGWEIAWKPVLVLLVLMYAIVCIPLGAMWFKEQRTIAALPVVTVADTDHPGEYRRVQGTVASEPVYWAPRGTGRGGNNYAGAGVLVTLASGGEALLLAESLSVPDFKGMMAGVRGGVGHGQLTASGKVIDAITADQRKYYGFDPSSFPEPPSEGRVMLLLSQP</sequence>
<protein>
    <recommendedName>
        <fullName evidence="4">Transmembrane protein</fullName>
    </recommendedName>
</protein>
<keyword evidence="1" id="KW-1133">Transmembrane helix</keyword>
<accession>A0A0E4GXK4</accession>
<evidence type="ECO:0000313" key="3">
    <source>
        <dbReference type="Proteomes" id="UP000199251"/>
    </source>
</evidence>
<feature type="transmembrane region" description="Helical" evidence="1">
    <location>
        <begin position="63"/>
        <end position="84"/>
    </location>
</feature>
<evidence type="ECO:0008006" key="4">
    <source>
        <dbReference type="Google" id="ProtNLM"/>
    </source>
</evidence>
<keyword evidence="1" id="KW-0472">Membrane</keyword>
<feature type="transmembrane region" description="Helical" evidence="1">
    <location>
        <begin position="209"/>
        <end position="229"/>
    </location>
</feature>
<reference evidence="2 3" key="1">
    <citation type="submission" date="2015-03" db="EMBL/GenBank/DDBJ databases">
        <authorList>
            <person name="Urmite Genomes"/>
        </authorList>
    </citation>
    <scope>NUCLEOTIDE SEQUENCE [LARGE SCALE GENOMIC DNA]</scope>
    <source>
        <strain evidence="2 3">CSUR P1491</strain>
    </source>
</reference>